<gene>
    <name evidence="2" type="ORF">OOU_Y34scaffold01081g19</name>
</gene>
<protein>
    <submittedName>
        <fullName evidence="2">Uncharacterized protein</fullName>
    </submittedName>
</protein>
<accession>A0AA97NM42</accession>
<sequence length="291" mass="34303">MPSNAHHGDLLRNTPRISEPFWDEILKSNYKELPKLKRIMMLSRGDLIEKAFANGVESLTKEERNMLLNRPPHELMEQNLKNGVRSILKLAFLTMMRNRDVGYYHSDPYSMARLWVWKSDKDDFNLLERVGEESRRRQGLPKDQRPPEHCTDDPRAFFKPPPNDVVAKQQAEVRAAWLVHKERIRAQMEAQLAEMLQSLTDEENSELQRLVQKERETVAKEDGEAVKKEAAEEEEHRQRMAEFDRQGAERGVKRRQKRLAKTMRAEKRKRLGIEDDEDDEENDERDSDDDE</sequence>
<dbReference type="Proteomes" id="UP000011086">
    <property type="component" value="Unassembled WGS sequence"/>
</dbReference>
<dbReference type="AlphaFoldDB" id="A0AA97NM42"/>
<proteinExistence type="predicted"/>
<organism evidence="2">
    <name type="scientific">Pyricularia oryzae (strain Y34)</name>
    <name type="common">Rice blast fungus</name>
    <name type="synonym">Magnaporthe oryzae</name>
    <dbReference type="NCBI Taxonomy" id="1143189"/>
    <lineage>
        <taxon>Eukaryota</taxon>
        <taxon>Fungi</taxon>
        <taxon>Dikarya</taxon>
        <taxon>Ascomycota</taxon>
        <taxon>Pezizomycotina</taxon>
        <taxon>Sordariomycetes</taxon>
        <taxon>Sordariomycetidae</taxon>
        <taxon>Magnaporthales</taxon>
        <taxon>Pyriculariaceae</taxon>
        <taxon>Pyricularia</taxon>
    </lineage>
</organism>
<evidence type="ECO:0000313" key="2">
    <source>
        <dbReference type="EMBL" id="ELQ32637.1"/>
    </source>
</evidence>
<feature type="compositionally biased region" description="Basic residues" evidence="1">
    <location>
        <begin position="252"/>
        <end position="270"/>
    </location>
</feature>
<feature type="region of interest" description="Disordered" evidence="1">
    <location>
        <begin position="215"/>
        <end position="291"/>
    </location>
</feature>
<feature type="compositionally biased region" description="Acidic residues" evidence="1">
    <location>
        <begin position="274"/>
        <end position="291"/>
    </location>
</feature>
<dbReference type="EMBL" id="JH793045">
    <property type="protein sequence ID" value="ELQ32637.1"/>
    <property type="molecule type" value="Genomic_DNA"/>
</dbReference>
<feature type="compositionally biased region" description="Basic and acidic residues" evidence="1">
    <location>
        <begin position="215"/>
        <end position="251"/>
    </location>
</feature>
<feature type="region of interest" description="Disordered" evidence="1">
    <location>
        <begin position="132"/>
        <end position="161"/>
    </location>
</feature>
<evidence type="ECO:0000256" key="1">
    <source>
        <dbReference type="SAM" id="MobiDB-lite"/>
    </source>
</evidence>
<feature type="compositionally biased region" description="Basic and acidic residues" evidence="1">
    <location>
        <begin position="132"/>
        <end position="156"/>
    </location>
</feature>
<reference evidence="2" key="1">
    <citation type="journal article" date="2012" name="PLoS Genet.">
        <title>Comparative analysis of the genomes of two field isolates of the rice blast fungus Magnaporthe oryzae.</title>
        <authorList>
            <person name="Xue M."/>
            <person name="Yang J."/>
            <person name="Li Z."/>
            <person name="Hu S."/>
            <person name="Yao N."/>
            <person name="Dean R.A."/>
            <person name="Zhao W."/>
            <person name="Shen M."/>
            <person name="Zhang H."/>
            <person name="Li C."/>
            <person name="Liu L."/>
            <person name="Cao L."/>
            <person name="Xu X."/>
            <person name="Xing Y."/>
            <person name="Hsiang T."/>
            <person name="Zhang Z."/>
            <person name="Xu J.R."/>
            <person name="Peng Y.L."/>
        </authorList>
    </citation>
    <scope>NUCLEOTIDE SEQUENCE</scope>
    <source>
        <strain evidence="2">Y34</strain>
    </source>
</reference>
<name>A0AA97NM42_PYRO3</name>